<keyword evidence="1" id="KW-0812">Transmembrane</keyword>
<gene>
    <name evidence="2" type="ORF">N0B48_07300</name>
</gene>
<organism evidence="2 3">
    <name type="scientific">Chryseobacterium herbae</name>
    <dbReference type="NCBI Taxonomy" id="2976476"/>
    <lineage>
        <taxon>Bacteria</taxon>
        <taxon>Pseudomonadati</taxon>
        <taxon>Bacteroidota</taxon>
        <taxon>Flavobacteriia</taxon>
        <taxon>Flavobacteriales</taxon>
        <taxon>Weeksellaceae</taxon>
        <taxon>Chryseobacterium group</taxon>
        <taxon>Chryseobacterium</taxon>
    </lineage>
</organism>
<evidence type="ECO:0000256" key="1">
    <source>
        <dbReference type="SAM" id="Phobius"/>
    </source>
</evidence>
<name>A0ABT2IS81_9FLAO</name>
<protein>
    <recommendedName>
        <fullName evidence="4">Phage holin family protein</fullName>
    </recommendedName>
</protein>
<dbReference type="Proteomes" id="UP001525566">
    <property type="component" value="Unassembled WGS sequence"/>
</dbReference>
<dbReference type="EMBL" id="JAOAMU010000002">
    <property type="protein sequence ID" value="MCT2561683.1"/>
    <property type="molecule type" value="Genomic_DNA"/>
</dbReference>
<proteinExistence type="predicted"/>
<feature type="transmembrane region" description="Helical" evidence="1">
    <location>
        <begin position="66"/>
        <end position="85"/>
    </location>
</feature>
<feature type="transmembrane region" description="Helical" evidence="1">
    <location>
        <begin position="5"/>
        <end position="24"/>
    </location>
</feature>
<feature type="transmembrane region" description="Helical" evidence="1">
    <location>
        <begin position="36"/>
        <end position="54"/>
    </location>
</feature>
<dbReference type="RefSeq" id="WP_259837889.1">
    <property type="nucleotide sequence ID" value="NZ_JAOAMU010000002.1"/>
</dbReference>
<reference evidence="2 3" key="1">
    <citation type="submission" date="2022-09" db="EMBL/GenBank/DDBJ databases">
        <title>Chryseobacterium oleae sp.nov., isolated from the inter-root soil of Pyrola calliantha H. Andr. in Tibet.</title>
        <authorList>
            <person name="Li Z."/>
        </authorList>
    </citation>
    <scope>NUCLEOTIDE SEQUENCE [LARGE SCALE GENOMIC DNA]</scope>
    <source>
        <strain evidence="3">pc1-10</strain>
    </source>
</reference>
<sequence>MKKRFLSYILLFIVYCFLAVPIAALDDILNTDQFELVTGLGFGILNSLFAFIVLKWKIIFSVISGLSVAFLSLAMANLTWLLKIAPEWDDYGIMTAILTNAASSIVFWEIIFWIRIKSSHIFNQ</sequence>
<keyword evidence="1" id="KW-0472">Membrane</keyword>
<keyword evidence="3" id="KW-1185">Reference proteome</keyword>
<feature type="transmembrane region" description="Helical" evidence="1">
    <location>
        <begin position="91"/>
        <end position="114"/>
    </location>
</feature>
<evidence type="ECO:0000313" key="2">
    <source>
        <dbReference type="EMBL" id="MCT2561683.1"/>
    </source>
</evidence>
<comment type="caution">
    <text evidence="2">The sequence shown here is derived from an EMBL/GenBank/DDBJ whole genome shotgun (WGS) entry which is preliminary data.</text>
</comment>
<evidence type="ECO:0008006" key="4">
    <source>
        <dbReference type="Google" id="ProtNLM"/>
    </source>
</evidence>
<evidence type="ECO:0000313" key="3">
    <source>
        <dbReference type="Proteomes" id="UP001525566"/>
    </source>
</evidence>
<accession>A0ABT2IS81</accession>
<keyword evidence="1" id="KW-1133">Transmembrane helix</keyword>